<keyword evidence="5" id="KW-1185">Reference proteome</keyword>
<dbReference type="CDD" id="cd02440">
    <property type="entry name" value="AdoMet_MTases"/>
    <property type="match status" value="1"/>
</dbReference>
<dbReference type="InterPro" id="IPR029063">
    <property type="entry name" value="SAM-dependent_MTases_sf"/>
</dbReference>
<feature type="domain" description="Guanylate kinase-like" evidence="3">
    <location>
        <begin position="174"/>
        <end position="278"/>
    </location>
</feature>
<dbReference type="PANTHER" id="PTHR43861:SF1">
    <property type="entry name" value="TRANS-ACONITATE 2-METHYLTRANSFERASE"/>
    <property type="match status" value="1"/>
</dbReference>
<comment type="caution">
    <text evidence="4">The sequence shown here is derived from an EMBL/GenBank/DDBJ whole genome shotgun (WGS) entry which is preliminary data.</text>
</comment>
<dbReference type="Gene3D" id="3.40.50.300">
    <property type="entry name" value="P-loop containing nucleotide triphosphate hydrolases"/>
    <property type="match status" value="1"/>
</dbReference>
<protein>
    <submittedName>
        <fullName evidence="4">Guanylate kinase</fullName>
    </submittedName>
</protein>
<dbReference type="EMBL" id="RBLJ01000004">
    <property type="protein sequence ID" value="RKS56991.1"/>
    <property type="molecule type" value="Genomic_DNA"/>
</dbReference>
<name>A0ABX9SLL0_9GAMM</name>
<keyword evidence="1" id="KW-0489">Methyltransferase</keyword>
<dbReference type="PROSITE" id="PS50052">
    <property type="entry name" value="GUANYLATE_KINASE_2"/>
    <property type="match status" value="1"/>
</dbReference>
<dbReference type="SUPFAM" id="SSF52540">
    <property type="entry name" value="P-loop containing nucleoside triphosphate hydrolases"/>
    <property type="match status" value="1"/>
</dbReference>
<evidence type="ECO:0000256" key="2">
    <source>
        <dbReference type="ARBA" id="ARBA00022679"/>
    </source>
</evidence>
<evidence type="ECO:0000259" key="3">
    <source>
        <dbReference type="PROSITE" id="PS50052"/>
    </source>
</evidence>
<evidence type="ECO:0000313" key="5">
    <source>
        <dbReference type="Proteomes" id="UP000280955"/>
    </source>
</evidence>
<evidence type="ECO:0000256" key="1">
    <source>
        <dbReference type="ARBA" id="ARBA00022603"/>
    </source>
</evidence>
<dbReference type="GO" id="GO:0016301">
    <property type="term" value="F:kinase activity"/>
    <property type="evidence" value="ECO:0007669"/>
    <property type="project" value="UniProtKB-KW"/>
</dbReference>
<dbReference type="Proteomes" id="UP000280955">
    <property type="component" value="Unassembled WGS sequence"/>
</dbReference>
<keyword evidence="4" id="KW-0418">Kinase</keyword>
<sequence length="301" mass="34713">MKIMKSLRTFEWRALPFLMKGLIRSGFLALLRRQREDCWLERWLPLIQARTKDSEVLEIGCGDGRDTAIIHRAGLKVKAIDISSAMVKRARVRTPSAIFFVQDLRDPFPIDKTSVVISSLSLHYFSWDETLGIIRRIRAVLQPGGVLLCRLNSTKDVNFGARGHAKIDNDFYLVHGTPIAPLQEAISAGRDLVFDYTPQLYLNLRRQFRQHVVGIFIVPPTLSELINRLSKRGTEQGQELHIKQRMALQDLAYADEHDYHVVNDDFEKTLQTLKCIHTSERCRMSRIIGLQERCQMCRRSQ</sequence>
<dbReference type="InterPro" id="IPR008145">
    <property type="entry name" value="GK/Ca_channel_bsu"/>
</dbReference>
<organism evidence="4 5">
    <name type="scientific">Photorhabdus asymbiotica</name>
    <dbReference type="NCBI Taxonomy" id="291112"/>
    <lineage>
        <taxon>Bacteria</taxon>
        <taxon>Pseudomonadati</taxon>
        <taxon>Pseudomonadota</taxon>
        <taxon>Gammaproteobacteria</taxon>
        <taxon>Enterobacterales</taxon>
        <taxon>Morganellaceae</taxon>
        <taxon>Photorhabdus</taxon>
    </lineage>
</organism>
<dbReference type="InterPro" id="IPR027417">
    <property type="entry name" value="P-loop_NTPase"/>
</dbReference>
<accession>A0ABX9SLL0</accession>
<dbReference type="Gene3D" id="3.40.50.150">
    <property type="entry name" value="Vaccinia Virus protein VP39"/>
    <property type="match status" value="1"/>
</dbReference>
<dbReference type="InterPro" id="IPR041698">
    <property type="entry name" value="Methyltransf_25"/>
</dbReference>
<dbReference type="Pfam" id="PF13649">
    <property type="entry name" value="Methyltransf_25"/>
    <property type="match status" value="1"/>
</dbReference>
<proteinExistence type="predicted"/>
<gene>
    <name evidence="4" type="ORF">BDD30_3628</name>
</gene>
<dbReference type="Pfam" id="PF00625">
    <property type="entry name" value="Guanylate_kin"/>
    <property type="match status" value="1"/>
</dbReference>
<reference evidence="4 5" key="1">
    <citation type="submission" date="2018-10" db="EMBL/GenBank/DDBJ databases">
        <title>Genomic Encyclopedia of Archaeal and Bacterial Type Strains, Phase II (KMG-II): from individual species to whole genera.</title>
        <authorList>
            <person name="Goeker M."/>
        </authorList>
    </citation>
    <scope>NUCLEOTIDE SEQUENCE [LARGE SCALE GENOMIC DNA]</scope>
    <source>
        <strain evidence="4 5">DSM 15149</strain>
    </source>
</reference>
<keyword evidence="2" id="KW-0808">Transferase</keyword>
<dbReference type="InterPro" id="IPR008144">
    <property type="entry name" value="Guanylate_kin-like_dom"/>
</dbReference>
<dbReference type="SUPFAM" id="SSF53335">
    <property type="entry name" value="S-adenosyl-L-methionine-dependent methyltransferases"/>
    <property type="match status" value="1"/>
</dbReference>
<dbReference type="PANTHER" id="PTHR43861">
    <property type="entry name" value="TRANS-ACONITATE 2-METHYLTRANSFERASE-RELATED"/>
    <property type="match status" value="1"/>
</dbReference>
<dbReference type="SMART" id="SM00072">
    <property type="entry name" value="GuKc"/>
    <property type="match status" value="1"/>
</dbReference>
<evidence type="ECO:0000313" key="4">
    <source>
        <dbReference type="EMBL" id="RKS56991.1"/>
    </source>
</evidence>